<accession>A0AAE1F297</accession>
<reference evidence="1" key="1">
    <citation type="submission" date="2023-10" db="EMBL/GenBank/DDBJ databases">
        <title>Genome assemblies of two species of porcelain crab, Petrolisthes cinctipes and Petrolisthes manimaculis (Anomura: Porcellanidae).</title>
        <authorList>
            <person name="Angst P."/>
        </authorList>
    </citation>
    <scope>NUCLEOTIDE SEQUENCE</scope>
    <source>
        <strain evidence="1">PB745_01</strain>
        <tissue evidence="1">Gill</tissue>
    </source>
</reference>
<protein>
    <submittedName>
        <fullName evidence="1">Uncharacterized protein</fullName>
    </submittedName>
</protein>
<dbReference type="Proteomes" id="UP001286313">
    <property type="component" value="Unassembled WGS sequence"/>
</dbReference>
<keyword evidence="2" id="KW-1185">Reference proteome</keyword>
<evidence type="ECO:0000313" key="2">
    <source>
        <dbReference type="Proteomes" id="UP001286313"/>
    </source>
</evidence>
<dbReference type="AlphaFoldDB" id="A0AAE1F297"/>
<sequence>MGLRRYESVTWKRETEEGREGAVLCCVVLCPPSLPTPSLPCSPPPSVTPSPHTSPPLPPLTVAPHTLAYLPLPPTFPPHSPSFALHLRLYVYSLPLLSLSSSTLNPPSLFSSFTLSRPFLSSSPLSRPLPLLFHPSLPLLFHSHVPASPFPLSQRPFLSFHSLNAPSSPLPPSHDPFLSSSTLSSHFLSSSMHPFLSSSTLTFLPLLPSTLVTFLFVPPSSSLPPTHARFVTVNIPPH</sequence>
<comment type="caution">
    <text evidence="1">The sequence shown here is derived from an EMBL/GenBank/DDBJ whole genome shotgun (WGS) entry which is preliminary data.</text>
</comment>
<proteinExistence type="predicted"/>
<organism evidence="1 2">
    <name type="scientific">Petrolisthes cinctipes</name>
    <name type="common">Flat porcelain crab</name>
    <dbReference type="NCBI Taxonomy" id="88211"/>
    <lineage>
        <taxon>Eukaryota</taxon>
        <taxon>Metazoa</taxon>
        <taxon>Ecdysozoa</taxon>
        <taxon>Arthropoda</taxon>
        <taxon>Crustacea</taxon>
        <taxon>Multicrustacea</taxon>
        <taxon>Malacostraca</taxon>
        <taxon>Eumalacostraca</taxon>
        <taxon>Eucarida</taxon>
        <taxon>Decapoda</taxon>
        <taxon>Pleocyemata</taxon>
        <taxon>Anomura</taxon>
        <taxon>Galatheoidea</taxon>
        <taxon>Porcellanidae</taxon>
        <taxon>Petrolisthes</taxon>
    </lineage>
</organism>
<evidence type="ECO:0000313" key="1">
    <source>
        <dbReference type="EMBL" id="KAK3866100.1"/>
    </source>
</evidence>
<gene>
    <name evidence="1" type="ORF">Pcinc_028343</name>
</gene>
<dbReference type="EMBL" id="JAWQEG010003465">
    <property type="protein sequence ID" value="KAK3866100.1"/>
    <property type="molecule type" value="Genomic_DNA"/>
</dbReference>
<name>A0AAE1F297_PETCI</name>